<keyword evidence="5" id="KW-0472">Membrane</keyword>
<feature type="transmembrane region" description="Helical" evidence="5">
    <location>
        <begin position="789"/>
        <end position="810"/>
    </location>
</feature>
<evidence type="ECO:0000256" key="2">
    <source>
        <dbReference type="ARBA" id="ARBA00022723"/>
    </source>
</evidence>
<keyword evidence="3" id="KW-0408">Iron</keyword>
<keyword evidence="4" id="KW-0539">Nucleus</keyword>
<keyword evidence="5" id="KW-0812">Transmembrane</keyword>
<evidence type="ECO:0000256" key="5">
    <source>
        <dbReference type="SAM" id="Phobius"/>
    </source>
</evidence>
<dbReference type="Proteomes" id="UP001306508">
    <property type="component" value="Unassembled WGS sequence"/>
</dbReference>
<reference evidence="9" key="1">
    <citation type="submission" date="2023-07" db="EMBL/GenBank/DDBJ databases">
        <title>A draft genome of Kazachstania heterogenica Y-27499.</title>
        <authorList>
            <person name="Donic C."/>
            <person name="Kralova J.S."/>
            <person name="Fidel L."/>
            <person name="Ben-Dor S."/>
            <person name="Jung S."/>
        </authorList>
    </citation>
    <scope>NUCLEOTIDE SEQUENCE [LARGE SCALE GENOMIC DNA]</scope>
    <source>
        <strain evidence="9">Y27499</strain>
    </source>
</reference>
<dbReference type="PANTHER" id="PTHR10694:SF33">
    <property type="entry name" value="LYSINE-SPECIFIC DEMETHYLASE 5"/>
    <property type="match status" value="1"/>
</dbReference>
<dbReference type="Gene3D" id="2.60.120.650">
    <property type="entry name" value="Cupin"/>
    <property type="match status" value="2"/>
</dbReference>
<dbReference type="CDD" id="cd15489">
    <property type="entry name" value="PHD_SF"/>
    <property type="match status" value="1"/>
</dbReference>
<dbReference type="SMART" id="SM00545">
    <property type="entry name" value="JmjN"/>
    <property type="match status" value="1"/>
</dbReference>
<dbReference type="GO" id="GO:0000785">
    <property type="term" value="C:chromatin"/>
    <property type="evidence" value="ECO:0007669"/>
    <property type="project" value="TreeGrafter"/>
</dbReference>
<comment type="caution">
    <text evidence="8">The sequence shown here is derived from an EMBL/GenBank/DDBJ whole genome shotgun (WGS) entry which is preliminary data.</text>
</comment>
<accession>A0AAN7WSF1</accession>
<evidence type="ECO:0000313" key="8">
    <source>
        <dbReference type="EMBL" id="KAK5778963.1"/>
    </source>
</evidence>
<dbReference type="Pfam" id="PF02373">
    <property type="entry name" value="JmjC"/>
    <property type="match status" value="1"/>
</dbReference>
<evidence type="ECO:0000313" key="9">
    <source>
        <dbReference type="Proteomes" id="UP001306508"/>
    </source>
</evidence>
<evidence type="ECO:0000256" key="1">
    <source>
        <dbReference type="ARBA" id="ARBA00004123"/>
    </source>
</evidence>
<dbReference type="InterPro" id="IPR018815">
    <property type="entry name" value="Incr_loss_mito_DNA_1"/>
</dbReference>
<dbReference type="InterPro" id="IPR003349">
    <property type="entry name" value="JmjN"/>
</dbReference>
<dbReference type="SUPFAM" id="SSF57903">
    <property type="entry name" value="FYVE/PHD zinc finger"/>
    <property type="match status" value="1"/>
</dbReference>
<dbReference type="PROSITE" id="PS51183">
    <property type="entry name" value="JMJN"/>
    <property type="match status" value="1"/>
</dbReference>
<dbReference type="SMART" id="SM00558">
    <property type="entry name" value="JmjC"/>
    <property type="match status" value="1"/>
</dbReference>
<name>A0AAN7WSF1_9SACH</name>
<evidence type="ECO:0000256" key="3">
    <source>
        <dbReference type="ARBA" id="ARBA00023004"/>
    </source>
</evidence>
<feature type="transmembrane region" description="Helical" evidence="5">
    <location>
        <begin position="760"/>
        <end position="777"/>
    </location>
</feature>
<dbReference type="GO" id="GO:0034647">
    <property type="term" value="F:histone H3K4me/H3K4me2/H3K4me3 demethylase activity"/>
    <property type="evidence" value="ECO:0007669"/>
    <property type="project" value="TreeGrafter"/>
</dbReference>
<evidence type="ECO:0000256" key="4">
    <source>
        <dbReference type="ARBA" id="ARBA00023242"/>
    </source>
</evidence>
<dbReference type="GO" id="GO:0006355">
    <property type="term" value="P:regulation of DNA-templated transcription"/>
    <property type="evidence" value="ECO:0007669"/>
    <property type="project" value="TreeGrafter"/>
</dbReference>
<gene>
    <name evidence="8" type="ORF">RI543_003582</name>
</gene>
<dbReference type="PANTHER" id="PTHR10694">
    <property type="entry name" value="LYSINE-SPECIFIC DEMETHYLASE"/>
    <property type="match status" value="1"/>
</dbReference>
<sequence length="862" mass="101230">MTLENVPTLYPSFEDLNNPIEYLSRPNITRLGFRYGLIKLVPPSNIVTDTNSNAKFDYVTYLNKDTISFNPRLQNLPHLNLLYRARLFFVNQLYNFFDNIQIENVFLRKNNKNFTSIKPFLLVKYKPNNNNNTRTVHFKLYFYDLFIELVKQINHINNNEITNHNKYTTFHTFDDLILLPLTDILNNNALWLHLAKKFKINKNTLLKIFGKYISLYYDFLYHFNIHTHILPKIQHNSLTDPVSLLDSHNQLIPNDKENHTIENIIDNPSVMDLDLVCHICGSHILDSRLFECQSCNNWFHENCFKLNYSYCSINLDSIQLKHCHECVIGNSIYGFPIDDRSYTITEFKKTFGNSEIPSTQESIDLGILEKEFWSKVNNCTGNEIIKYGADIPYPIDNVLKSCVCNNKRKGKSKEIELQPINLLNLPNNKNSLLKYCKNLQNKKTRKKRNKNTNNTNTDDNNDVNEISGMTLPWLYVGSKFSTFCWHMEDQYTLSANYQHEGAPKIWYSVSPQSCFEFGKRLYEMTPDLFLKDNNLIHQLTTLVSPYDPYLNKTIHFFKVIQYPGEFIITFPQCYHSGFNTGYNLNEAVNFTTDFWLDFGIRAVSDYKYIGKPCVFNIYLLLELILKEFLTLSKVTNWVLYRDSYHFLLNYVNIELKRLYRLKEMNNQRNFISSGLNSFEKNNHKKYVDNDDEIICSKCQTMCTYAYYVSIKENNSKEKPCKALCLEHGLQQANVNIILNNSYFDVLTQAMNLPAIQMSRFSGQLGFFSVLFVLLAINDLIPLLEDNKQYFFSVVPVRLTVFFILTTVSYWGQDYYYLHNNVVFIYSFAEVWLNFLIYTSIREERNADIIIQKKALSEAELIN</sequence>
<organism evidence="8 9">
    <name type="scientific">Arxiozyma heterogenica</name>
    <dbReference type="NCBI Taxonomy" id="278026"/>
    <lineage>
        <taxon>Eukaryota</taxon>
        <taxon>Fungi</taxon>
        <taxon>Dikarya</taxon>
        <taxon>Ascomycota</taxon>
        <taxon>Saccharomycotina</taxon>
        <taxon>Saccharomycetes</taxon>
        <taxon>Saccharomycetales</taxon>
        <taxon>Saccharomycetaceae</taxon>
        <taxon>Arxiozyma</taxon>
    </lineage>
</organism>
<dbReference type="InterPro" id="IPR003347">
    <property type="entry name" value="JmjC_dom"/>
</dbReference>
<dbReference type="InterPro" id="IPR011011">
    <property type="entry name" value="Znf_FYVE_PHD"/>
</dbReference>
<feature type="domain" description="JmjN" evidence="6">
    <location>
        <begin position="6"/>
        <end position="49"/>
    </location>
</feature>
<dbReference type="PROSITE" id="PS51184">
    <property type="entry name" value="JMJC"/>
    <property type="match status" value="1"/>
</dbReference>
<keyword evidence="9" id="KW-1185">Reference proteome</keyword>
<dbReference type="EMBL" id="JAWIZZ010000048">
    <property type="protein sequence ID" value="KAK5778963.1"/>
    <property type="molecule type" value="Genomic_DNA"/>
</dbReference>
<evidence type="ECO:0000259" key="7">
    <source>
        <dbReference type="PROSITE" id="PS51184"/>
    </source>
</evidence>
<dbReference type="GO" id="GO:0046872">
    <property type="term" value="F:metal ion binding"/>
    <property type="evidence" value="ECO:0007669"/>
    <property type="project" value="UniProtKB-KW"/>
</dbReference>
<keyword evidence="5" id="KW-1133">Transmembrane helix</keyword>
<feature type="transmembrane region" description="Helical" evidence="5">
    <location>
        <begin position="822"/>
        <end position="840"/>
    </location>
</feature>
<protein>
    <submittedName>
        <fullName evidence="8">Uncharacterized protein</fullName>
    </submittedName>
</protein>
<dbReference type="SUPFAM" id="SSF51197">
    <property type="entry name" value="Clavaminate synthase-like"/>
    <property type="match status" value="1"/>
</dbReference>
<keyword evidence="2" id="KW-0479">Metal-binding</keyword>
<dbReference type="Pfam" id="PF10311">
    <property type="entry name" value="Ilm1"/>
    <property type="match status" value="1"/>
</dbReference>
<evidence type="ECO:0000259" key="6">
    <source>
        <dbReference type="PROSITE" id="PS51183"/>
    </source>
</evidence>
<proteinExistence type="predicted"/>
<dbReference type="AlphaFoldDB" id="A0AAN7WSF1"/>
<dbReference type="GO" id="GO:0005634">
    <property type="term" value="C:nucleus"/>
    <property type="evidence" value="ECO:0007669"/>
    <property type="project" value="UniProtKB-SubCell"/>
</dbReference>
<comment type="subcellular location">
    <subcellularLocation>
        <location evidence="1">Nucleus</location>
    </subcellularLocation>
</comment>
<feature type="domain" description="JmjC" evidence="7">
    <location>
        <begin position="414"/>
        <end position="607"/>
    </location>
</feature>